<feature type="transmembrane region" description="Helical" evidence="11">
    <location>
        <begin position="229"/>
        <end position="250"/>
    </location>
</feature>
<evidence type="ECO:0000259" key="12">
    <source>
        <dbReference type="Pfam" id="PF09335"/>
    </source>
</evidence>
<feature type="transmembrane region" description="Helical" evidence="11">
    <location>
        <begin position="112"/>
        <end position="132"/>
    </location>
</feature>
<feature type="transmembrane region" description="Helical" evidence="11">
    <location>
        <begin position="186"/>
        <end position="208"/>
    </location>
</feature>
<dbReference type="InParanoid" id="A0A0C3G351"/>
<comment type="subcellular location">
    <subcellularLocation>
        <location evidence="2">Golgi apparatus membrane</location>
        <topology evidence="2">Multi-pass membrane protein</topology>
    </subcellularLocation>
</comment>
<evidence type="ECO:0000256" key="11">
    <source>
        <dbReference type="SAM" id="Phobius"/>
    </source>
</evidence>
<organism evidence="13 14">
    <name type="scientific">Piloderma croceum (strain F 1598)</name>
    <dbReference type="NCBI Taxonomy" id="765440"/>
    <lineage>
        <taxon>Eukaryota</taxon>
        <taxon>Fungi</taxon>
        <taxon>Dikarya</taxon>
        <taxon>Basidiomycota</taxon>
        <taxon>Agaricomycotina</taxon>
        <taxon>Agaricomycetes</taxon>
        <taxon>Agaricomycetidae</taxon>
        <taxon>Atheliales</taxon>
        <taxon>Atheliaceae</taxon>
        <taxon>Piloderma</taxon>
    </lineage>
</organism>
<gene>
    <name evidence="13" type="ORF">PILCRDRAFT_94434</name>
</gene>
<dbReference type="EMBL" id="KN832972">
    <property type="protein sequence ID" value="KIM90690.1"/>
    <property type="molecule type" value="Genomic_DNA"/>
</dbReference>
<name>A0A0C3G351_PILCF</name>
<feature type="region of interest" description="Disordered" evidence="10">
    <location>
        <begin position="282"/>
        <end position="307"/>
    </location>
</feature>
<keyword evidence="7 11" id="KW-1133">Transmembrane helix</keyword>
<dbReference type="GO" id="GO:0016192">
    <property type="term" value="P:vesicle-mediated transport"/>
    <property type="evidence" value="ECO:0007669"/>
    <property type="project" value="TreeGrafter"/>
</dbReference>
<evidence type="ECO:0000313" key="13">
    <source>
        <dbReference type="EMBL" id="KIM90690.1"/>
    </source>
</evidence>
<dbReference type="InterPro" id="IPR032816">
    <property type="entry name" value="VTT_dom"/>
</dbReference>
<evidence type="ECO:0000313" key="14">
    <source>
        <dbReference type="Proteomes" id="UP000054166"/>
    </source>
</evidence>
<accession>A0A0C3G351</accession>
<reference evidence="14" key="2">
    <citation type="submission" date="2015-01" db="EMBL/GenBank/DDBJ databases">
        <title>Evolutionary Origins and Diversification of the Mycorrhizal Mutualists.</title>
        <authorList>
            <consortium name="DOE Joint Genome Institute"/>
            <consortium name="Mycorrhizal Genomics Consortium"/>
            <person name="Kohler A."/>
            <person name="Kuo A."/>
            <person name="Nagy L.G."/>
            <person name="Floudas D."/>
            <person name="Copeland A."/>
            <person name="Barry K.W."/>
            <person name="Cichocki N."/>
            <person name="Veneault-Fourrey C."/>
            <person name="LaButti K."/>
            <person name="Lindquist E.A."/>
            <person name="Lipzen A."/>
            <person name="Lundell T."/>
            <person name="Morin E."/>
            <person name="Murat C."/>
            <person name="Riley R."/>
            <person name="Ohm R."/>
            <person name="Sun H."/>
            <person name="Tunlid A."/>
            <person name="Henrissat B."/>
            <person name="Grigoriev I.V."/>
            <person name="Hibbett D.S."/>
            <person name="Martin F."/>
        </authorList>
    </citation>
    <scope>NUCLEOTIDE SEQUENCE [LARGE SCALE GENOMIC DNA]</scope>
    <source>
        <strain evidence="14">F 1598</strain>
    </source>
</reference>
<evidence type="ECO:0000256" key="5">
    <source>
        <dbReference type="ARBA" id="ARBA00020673"/>
    </source>
</evidence>
<evidence type="ECO:0000256" key="2">
    <source>
        <dbReference type="ARBA" id="ARBA00004653"/>
    </source>
</evidence>
<dbReference type="PANTHER" id="PTHR47549:SF1">
    <property type="entry name" value="GOLGI APPARATUS MEMBRANE PROTEIN TVP38"/>
    <property type="match status" value="1"/>
</dbReference>
<reference evidence="13 14" key="1">
    <citation type="submission" date="2014-04" db="EMBL/GenBank/DDBJ databases">
        <authorList>
            <consortium name="DOE Joint Genome Institute"/>
            <person name="Kuo A."/>
            <person name="Tarkka M."/>
            <person name="Buscot F."/>
            <person name="Kohler A."/>
            <person name="Nagy L.G."/>
            <person name="Floudas D."/>
            <person name="Copeland A."/>
            <person name="Barry K.W."/>
            <person name="Cichocki N."/>
            <person name="Veneault-Fourrey C."/>
            <person name="LaButti K."/>
            <person name="Lindquist E.A."/>
            <person name="Lipzen A."/>
            <person name="Lundell T."/>
            <person name="Morin E."/>
            <person name="Murat C."/>
            <person name="Sun H."/>
            <person name="Tunlid A."/>
            <person name="Henrissat B."/>
            <person name="Grigoriev I.V."/>
            <person name="Hibbett D.S."/>
            <person name="Martin F."/>
            <person name="Nordberg H.P."/>
            <person name="Cantor M.N."/>
            <person name="Hua S.X."/>
        </authorList>
    </citation>
    <scope>NUCLEOTIDE SEQUENCE [LARGE SCALE GENOMIC DNA]</scope>
    <source>
        <strain evidence="13 14">F 1598</strain>
    </source>
</reference>
<evidence type="ECO:0000256" key="7">
    <source>
        <dbReference type="ARBA" id="ARBA00022989"/>
    </source>
</evidence>
<comment type="function">
    <text evidence="1">Golgi membrane protein involved in vesicular trafficking and spindle migration.</text>
</comment>
<evidence type="ECO:0000256" key="9">
    <source>
        <dbReference type="ARBA" id="ARBA00023136"/>
    </source>
</evidence>
<sequence length="307" mass="34904">MSNISWTTRSLRFAQDTPKYLWRRYRNLRPLGQAFIWCTIAFYIALSTFIIMVTPAKIFQWLYDLAQRLSHLRLGWLALGGIIVLVCFPPFVGHTTAITLCGYAYGMKGFGIAAIGSSVGSALVFLTFRLLFSRRLRHWSAANKKWQALESVIRAKGLPLIILIRMSPIPPWMWSNIFFSSIESVALWQFVIATLFIYPKVLLHVFIGSLAAPLSDGEQRGHMDTKTKILDSALIVAGILIAIASSWLVYRFMQKHIRQLEEFPEETDRLAADVIEDVEEGAPLLRDFSDDSVDDMETERARSPRSL</sequence>
<proteinExistence type="inferred from homology"/>
<dbReference type="HOGENOM" id="CLU_041954_2_0_1"/>
<protein>
    <recommendedName>
        <fullName evidence="4">Golgi apparatus membrane protein TVP38</fullName>
    </recommendedName>
    <alternativeName>
        <fullName evidence="5">Golgi apparatus membrane protein tvp38</fullName>
    </alternativeName>
</protein>
<feature type="compositionally biased region" description="Basic and acidic residues" evidence="10">
    <location>
        <begin position="298"/>
        <end position="307"/>
    </location>
</feature>
<dbReference type="GO" id="GO:0000022">
    <property type="term" value="P:mitotic spindle elongation"/>
    <property type="evidence" value="ECO:0007669"/>
    <property type="project" value="TreeGrafter"/>
</dbReference>
<keyword evidence="8" id="KW-0333">Golgi apparatus</keyword>
<keyword evidence="9 11" id="KW-0472">Membrane</keyword>
<evidence type="ECO:0000256" key="6">
    <source>
        <dbReference type="ARBA" id="ARBA00022692"/>
    </source>
</evidence>
<feature type="domain" description="VTT" evidence="12">
    <location>
        <begin position="94"/>
        <end position="209"/>
    </location>
</feature>
<evidence type="ECO:0000256" key="8">
    <source>
        <dbReference type="ARBA" id="ARBA00023034"/>
    </source>
</evidence>
<evidence type="ECO:0000256" key="1">
    <source>
        <dbReference type="ARBA" id="ARBA00002978"/>
    </source>
</evidence>
<dbReference type="PANTHER" id="PTHR47549">
    <property type="entry name" value="GOLGI APPARATUS MEMBRANE PROTEIN TVP38-RELATED"/>
    <property type="match status" value="1"/>
</dbReference>
<evidence type="ECO:0000256" key="3">
    <source>
        <dbReference type="ARBA" id="ARBA00008640"/>
    </source>
</evidence>
<keyword evidence="14" id="KW-1185">Reference proteome</keyword>
<dbReference type="Pfam" id="PF09335">
    <property type="entry name" value="VTT_dom"/>
    <property type="match status" value="1"/>
</dbReference>
<dbReference type="InterPro" id="IPR051076">
    <property type="entry name" value="Golgi_membrane_TVP38/TMEM64"/>
</dbReference>
<dbReference type="Proteomes" id="UP000054166">
    <property type="component" value="Unassembled WGS sequence"/>
</dbReference>
<evidence type="ECO:0000256" key="10">
    <source>
        <dbReference type="SAM" id="MobiDB-lite"/>
    </source>
</evidence>
<feature type="transmembrane region" description="Helical" evidence="11">
    <location>
        <begin position="74"/>
        <end position="92"/>
    </location>
</feature>
<dbReference type="OrthoDB" id="166803at2759"/>
<keyword evidence="6 11" id="KW-0812">Transmembrane</keyword>
<dbReference type="FunCoup" id="A0A0C3G351">
    <property type="interactions" value="27"/>
</dbReference>
<dbReference type="AlphaFoldDB" id="A0A0C3G351"/>
<dbReference type="GO" id="GO:0000139">
    <property type="term" value="C:Golgi membrane"/>
    <property type="evidence" value="ECO:0007669"/>
    <property type="project" value="UniProtKB-SubCell"/>
</dbReference>
<dbReference type="STRING" id="765440.A0A0C3G351"/>
<evidence type="ECO:0000256" key="4">
    <source>
        <dbReference type="ARBA" id="ARBA00013533"/>
    </source>
</evidence>
<feature type="transmembrane region" description="Helical" evidence="11">
    <location>
        <begin position="34"/>
        <end position="53"/>
    </location>
</feature>
<comment type="similarity">
    <text evidence="3">Belongs to the TVP38/TMEM64 family.</text>
</comment>